<sequence>MATVKEVFDYAIETDLSGLAHRVYWAISQQLVQLSDDSLKLDAVDYDENAISNLIEKNMLGIGKVKLFVIQMLQKEWYSFYFAENSLEAYQLHCKRFGKPTGKVVHAERLMIPQMHFADSGQEINLYDYRKNVVEFPTFIGNAKAGEHVLYRLGVSV</sequence>
<evidence type="ECO:0000313" key="2">
    <source>
        <dbReference type="Proteomes" id="UP001282284"/>
    </source>
</evidence>
<keyword evidence="2" id="KW-1185">Reference proteome</keyword>
<protein>
    <submittedName>
        <fullName evidence="1">Uncharacterized protein</fullName>
    </submittedName>
</protein>
<organism evidence="1 2">
    <name type="scientific">Sporosarcina saromensis</name>
    <dbReference type="NCBI Taxonomy" id="359365"/>
    <lineage>
        <taxon>Bacteria</taxon>
        <taxon>Bacillati</taxon>
        <taxon>Bacillota</taxon>
        <taxon>Bacilli</taxon>
        <taxon>Bacillales</taxon>
        <taxon>Caryophanaceae</taxon>
        <taxon>Sporosarcina</taxon>
    </lineage>
</organism>
<name>A0ABU4G5I1_9BACL</name>
<accession>A0ABU4G5I1</accession>
<reference evidence="1 2" key="1">
    <citation type="submission" date="2023-06" db="EMBL/GenBank/DDBJ databases">
        <title>Sporosarcina sp. nov., isolated from Korean traditional fermented seafood 'Jeotgal'.</title>
        <authorList>
            <person name="Yang A.I."/>
            <person name="Shin N.-R."/>
        </authorList>
    </citation>
    <scope>NUCLEOTIDE SEQUENCE [LARGE SCALE GENOMIC DNA]</scope>
    <source>
        <strain evidence="1 2">KCTC13119</strain>
    </source>
</reference>
<comment type="caution">
    <text evidence="1">The sequence shown here is derived from an EMBL/GenBank/DDBJ whole genome shotgun (WGS) entry which is preliminary data.</text>
</comment>
<dbReference type="Proteomes" id="UP001282284">
    <property type="component" value="Unassembled WGS sequence"/>
</dbReference>
<proteinExistence type="predicted"/>
<evidence type="ECO:0000313" key="1">
    <source>
        <dbReference type="EMBL" id="MDW0112234.1"/>
    </source>
</evidence>
<gene>
    <name evidence="1" type="ORF">QT711_03490</name>
</gene>
<dbReference type="EMBL" id="JAUBDI010000002">
    <property type="protein sequence ID" value="MDW0112234.1"/>
    <property type="molecule type" value="Genomic_DNA"/>
</dbReference>